<proteinExistence type="predicted"/>
<gene>
    <name evidence="1" type="ORF">CK203_005691</name>
</gene>
<accession>A0A438K4D4</accession>
<evidence type="ECO:0000313" key="1">
    <source>
        <dbReference type="EMBL" id="RVX16048.1"/>
    </source>
</evidence>
<evidence type="ECO:0000313" key="2">
    <source>
        <dbReference type="Proteomes" id="UP000288805"/>
    </source>
</evidence>
<dbReference type="EMBL" id="QGNW01000017">
    <property type="protein sequence ID" value="RVX16048.1"/>
    <property type="molecule type" value="Genomic_DNA"/>
</dbReference>
<reference evidence="1 2" key="1">
    <citation type="journal article" date="2018" name="PLoS Genet.">
        <title>Population sequencing reveals clonal diversity and ancestral inbreeding in the grapevine cultivar Chardonnay.</title>
        <authorList>
            <person name="Roach M.J."/>
            <person name="Johnson D.L."/>
            <person name="Bohlmann J."/>
            <person name="van Vuuren H.J."/>
            <person name="Jones S.J."/>
            <person name="Pretorius I.S."/>
            <person name="Schmidt S.A."/>
            <person name="Borneman A.R."/>
        </authorList>
    </citation>
    <scope>NUCLEOTIDE SEQUENCE [LARGE SCALE GENOMIC DNA]</scope>
    <source>
        <strain evidence="2">cv. Chardonnay</strain>
        <tissue evidence="1">Leaf</tissue>
    </source>
</reference>
<dbReference type="AlphaFoldDB" id="A0A438K4D4"/>
<dbReference type="Proteomes" id="UP000288805">
    <property type="component" value="Unassembled WGS sequence"/>
</dbReference>
<organism evidence="1 2">
    <name type="scientific">Vitis vinifera</name>
    <name type="common">Grape</name>
    <dbReference type="NCBI Taxonomy" id="29760"/>
    <lineage>
        <taxon>Eukaryota</taxon>
        <taxon>Viridiplantae</taxon>
        <taxon>Streptophyta</taxon>
        <taxon>Embryophyta</taxon>
        <taxon>Tracheophyta</taxon>
        <taxon>Spermatophyta</taxon>
        <taxon>Magnoliopsida</taxon>
        <taxon>eudicotyledons</taxon>
        <taxon>Gunneridae</taxon>
        <taxon>Pentapetalae</taxon>
        <taxon>rosids</taxon>
        <taxon>Vitales</taxon>
        <taxon>Vitaceae</taxon>
        <taxon>Viteae</taxon>
        <taxon>Vitis</taxon>
    </lineage>
</organism>
<name>A0A438K4D4_VITVI</name>
<comment type="caution">
    <text evidence="1">The sequence shown here is derived from an EMBL/GenBank/DDBJ whole genome shotgun (WGS) entry which is preliminary data.</text>
</comment>
<sequence length="71" mass="8362">MGSTCEQGEDLDFVEPSYCECCYTFDYENLLQTYCNDQLCRDIRCNLITKSWFLSQLFSSYGPDYKNLARL</sequence>
<protein>
    <submittedName>
        <fullName evidence="1">Uncharacterized protein</fullName>
    </submittedName>
</protein>